<proteinExistence type="predicted"/>
<dbReference type="EMBL" id="LGRX02003229">
    <property type="protein sequence ID" value="KAK3282593.1"/>
    <property type="molecule type" value="Genomic_DNA"/>
</dbReference>
<reference evidence="4 5" key="1">
    <citation type="journal article" date="2015" name="Genome Biol. Evol.">
        <title>Comparative Genomics of a Bacterivorous Green Alga Reveals Evolutionary Causalities and Consequences of Phago-Mixotrophic Mode of Nutrition.</title>
        <authorList>
            <person name="Burns J.A."/>
            <person name="Paasch A."/>
            <person name="Narechania A."/>
            <person name="Kim E."/>
        </authorList>
    </citation>
    <scope>NUCLEOTIDE SEQUENCE [LARGE SCALE GENOMIC DNA]</scope>
    <source>
        <strain evidence="4 5">PLY_AMNH</strain>
    </source>
</reference>
<dbReference type="Proteomes" id="UP001190700">
    <property type="component" value="Unassembled WGS sequence"/>
</dbReference>
<dbReference type="Pfam" id="PF13519">
    <property type="entry name" value="VWA_2"/>
    <property type="match status" value="1"/>
</dbReference>
<feature type="compositionally biased region" description="Low complexity" evidence="1">
    <location>
        <begin position="652"/>
        <end position="662"/>
    </location>
</feature>
<keyword evidence="5" id="KW-1185">Reference proteome</keyword>
<evidence type="ECO:0000259" key="2">
    <source>
        <dbReference type="Pfam" id="PF13519"/>
    </source>
</evidence>
<feature type="domain" description="VWFA" evidence="2">
    <location>
        <begin position="3"/>
        <end position="129"/>
    </location>
</feature>
<feature type="domain" description="Integrator complex subunit 6-like beta-barrel" evidence="3">
    <location>
        <begin position="263"/>
        <end position="376"/>
    </location>
</feature>
<dbReference type="InterPro" id="IPR002035">
    <property type="entry name" value="VWF_A"/>
</dbReference>
<accession>A0AAE0GRA2</accession>
<evidence type="ECO:0008006" key="6">
    <source>
        <dbReference type="Google" id="ProtNLM"/>
    </source>
</evidence>
<evidence type="ECO:0000313" key="4">
    <source>
        <dbReference type="EMBL" id="KAK3282593.1"/>
    </source>
</evidence>
<dbReference type="InterPro" id="IPR051113">
    <property type="entry name" value="Integrator_subunit6"/>
</dbReference>
<dbReference type="AlphaFoldDB" id="A0AAE0GRA2"/>
<feature type="region of interest" description="Disordered" evidence="1">
    <location>
        <begin position="581"/>
        <end position="804"/>
    </location>
</feature>
<dbReference type="PANTHER" id="PTHR12957">
    <property type="entry name" value="DEAD/H BOX POLYPEPTIDE 26/DICE1-RELATED"/>
    <property type="match status" value="1"/>
</dbReference>
<dbReference type="GO" id="GO:0032039">
    <property type="term" value="C:integrator complex"/>
    <property type="evidence" value="ECO:0007669"/>
    <property type="project" value="TreeGrafter"/>
</dbReference>
<evidence type="ECO:0000259" key="3">
    <source>
        <dbReference type="Pfam" id="PF25462"/>
    </source>
</evidence>
<dbReference type="PANTHER" id="PTHR12957:SF2">
    <property type="entry name" value="INTEGRATOR COMPLEX SUBUNIT 6"/>
    <property type="match status" value="1"/>
</dbReference>
<feature type="compositionally biased region" description="Low complexity" evidence="1">
    <location>
        <begin position="515"/>
        <end position="529"/>
    </location>
</feature>
<dbReference type="Gene3D" id="3.40.50.410">
    <property type="entry name" value="von Willebrand factor, type A domain"/>
    <property type="match status" value="1"/>
</dbReference>
<dbReference type="InterPro" id="IPR036465">
    <property type="entry name" value="vWFA_dom_sf"/>
</dbReference>
<dbReference type="Pfam" id="PF25462">
    <property type="entry name" value="Beta-barrel_INTS6"/>
    <property type="match status" value="1"/>
</dbReference>
<protein>
    <recommendedName>
        <fullName evidence="6">VWFA domain-containing protein</fullName>
    </recommendedName>
</protein>
<name>A0AAE0GRA2_9CHLO</name>
<evidence type="ECO:0000256" key="1">
    <source>
        <dbReference type="SAM" id="MobiDB-lite"/>
    </source>
</evidence>
<sequence>MFIVWVLDTSASMNQRTAGGLTLLDCAKSAVEHFLKIRSRDPAHRSDCYMLVTCDEGVGGMLADKFPFTNFTCALKAATAHNLSTLGRALKRALDRLNLQRLASGVDNYGMGRIPGMIEQAQIIVLTDGTALTSTAGVVDSLSLPMVPTPGSELTVHPFRWDQRVYAAVLRLSGTGVQPGAAASRSEEVILHRGEHYLSAMCEVTHGRCVAVTGMRALLANMEQLAARAAQPAVVINLDRMQSAAAQGGPQIGYTQLFVRPGAPALWPLPEGYHLNHNMTTLPPRDAHPTLGVMQLDSDPHIPPGFPVDKYDLEPCMLTQLLSSASPGACWQVFMAGHGGTEPCGYLKFNRPTNTVQLYVLPYNFPVLFRLLDQLMKMTTGAKMNPPPAWRMDMERYTGSLPAYYLNPLRTALRRMNLAPRSVPNPPESGVPFAIANYLKRVKAQARAELERMLLEETAHASQVQGPTSSKAHAQATITASAQMPNVFNVAREELIQLLSSVSSRLLRELATGHRAAPAGEERAAPSGEALRRSGSSGALDAMAAAAAATVAEAQQMADHTVPVAMMGAYQDALVRRQVPRDPLLEDDERARQLRPSFGNPFRRSSEVHSAVDEEHLEQIAMNRSGAPPPRKRLRRTPPGSPSEMGARRRGAGAAKATPRGGHMQHFADDAEGDAAPALPAPKFPGQRPAAPTGLSARAAATEPPSNDSGVQKRDGGETSAAGSESQPAGRGSQGALREPAAPAGSGGVSGREAPDEPTSRDSPSATASAQPSTSAETEEGGLGMQEVQDTPEGSEQTCNLGEEAVPMDPWEEVVAAVRAARKPRGTTLEVMNVLESASPWMLTNCKRLAKQLGVHAARHRRKDLMDALHIFSTTSA</sequence>
<dbReference type="InterPro" id="IPR057413">
    <property type="entry name" value="Beta-barrel_INTS6"/>
</dbReference>
<feature type="compositionally biased region" description="Low complexity" evidence="1">
    <location>
        <begin position="763"/>
        <end position="776"/>
    </location>
</feature>
<comment type="caution">
    <text evidence="4">The sequence shown here is derived from an EMBL/GenBank/DDBJ whole genome shotgun (WGS) entry which is preliminary data.</text>
</comment>
<gene>
    <name evidence="4" type="ORF">CYMTET_9672</name>
</gene>
<feature type="compositionally biased region" description="Basic and acidic residues" evidence="1">
    <location>
        <begin position="604"/>
        <end position="618"/>
    </location>
</feature>
<dbReference type="GO" id="GO:0034472">
    <property type="term" value="P:snRNA 3'-end processing"/>
    <property type="evidence" value="ECO:0007669"/>
    <property type="project" value="TreeGrafter"/>
</dbReference>
<dbReference type="FunFam" id="3.40.50.410:FF:000010">
    <property type="entry name" value="Integrator complex subunit 6 like"/>
    <property type="match status" value="1"/>
</dbReference>
<feature type="compositionally biased region" description="Polar residues" evidence="1">
    <location>
        <begin position="788"/>
        <end position="800"/>
    </location>
</feature>
<evidence type="ECO:0000313" key="5">
    <source>
        <dbReference type="Proteomes" id="UP001190700"/>
    </source>
</evidence>
<feature type="compositionally biased region" description="Basic and acidic residues" evidence="1">
    <location>
        <begin position="581"/>
        <end position="592"/>
    </location>
</feature>
<organism evidence="4 5">
    <name type="scientific">Cymbomonas tetramitiformis</name>
    <dbReference type="NCBI Taxonomy" id="36881"/>
    <lineage>
        <taxon>Eukaryota</taxon>
        <taxon>Viridiplantae</taxon>
        <taxon>Chlorophyta</taxon>
        <taxon>Pyramimonadophyceae</taxon>
        <taxon>Pyramimonadales</taxon>
        <taxon>Pyramimonadaceae</taxon>
        <taxon>Cymbomonas</taxon>
    </lineage>
</organism>
<feature type="region of interest" description="Disordered" evidence="1">
    <location>
        <begin position="513"/>
        <end position="536"/>
    </location>
</feature>